<proteinExistence type="predicted"/>
<feature type="region of interest" description="Disordered" evidence="1">
    <location>
        <begin position="1"/>
        <end position="38"/>
    </location>
</feature>
<reference evidence="2 3" key="1">
    <citation type="submission" date="2020-08" db="EMBL/GenBank/DDBJ databases">
        <title>Genomic Encyclopedia of Type Strains, Phase IV (KMG-V): Genome sequencing to study the core and pangenomes of soil and plant-associated prokaryotes.</title>
        <authorList>
            <person name="Whitman W."/>
        </authorList>
    </citation>
    <scope>NUCLEOTIDE SEQUENCE [LARGE SCALE GENOMIC DNA]</scope>
    <source>
        <strain evidence="2 3">JPY158</strain>
    </source>
</reference>
<evidence type="ECO:0000313" key="3">
    <source>
        <dbReference type="Proteomes" id="UP000592780"/>
    </source>
</evidence>
<evidence type="ECO:0000256" key="1">
    <source>
        <dbReference type="SAM" id="MobiDB-lite"/>
    </source>
</evidence>
<sequence>MSVEEKTGPILASPHDPFIRNDGYSGGFDGENALISGR</sequence>
<protein>
    <submittedName>
        <fullName evidence="2">Uncharacterized protein</fullName>
    </submittedName>
</protein>
<evidence type="ECO:0000313" key="2">
    <source>
        <dbReference type="EMBL" id="MBB5422359.1"/>
    </source>
</evidence>
<organism evidence="2 3">
    <name type="scientific">Paraburkholderia atlantica</name>
    <dbReference type="NCBI Taxonomy" id="2654982"/>
    <lineage>
        <taxon>Bacteria</taxon>
        <taxon>Pseudomonadati</taxon>
        <taxon>Pseudomonadota</taxon>
        <taxon>Betaproteobacteria</taxon>
        <taxon>Burkholderiales</taxon>
        <taxon>Burkholderiaceae</taxon>
        <taxon>Paraburkholderia</taxon>
    </lineage>
</organism>
<comment type="caution">
    <text evidence="2">The sequence shown here is derived from an EMBL/GenBank/DDBJ whole genome shotgun (WGS) entry which is preliminary data.</text>
</comment>
<keyword evidence="3" id="KW-1185">Reference proteome</keyword>
<dbReference type="AlphaFoldDB" id="A0A7W8TD46"/>
<accession>A0A7W8TD46</accession>
<name>A0A7W8TD46_PARAM</name>
<gene>
    <name evidence="2" type="ORF">HDG40_000500</name>
</gene>
<dbReference type="Proteomes" id="UP000592780">
    <property type="component" value="Unassembled WGS sequence"/>
</dbReference>
<dbReference type="EMBL" id="JACHDD010000001">
    <property type="protein sequence ID" value="MBB5422359.1"/>
    <property type="molecule type" value="Genomic_DNA"/>
</dbReference>